<dbReference type="Pfam" id="PF01569">
    <property type="entry name" value="PAP2"/>
    <property type="match status" value="1"/>
</dbReference>
<protein>
    <submittedName>
        <fullName evidence="3">PAP2 family protein</fullName>
    </submittedName>
</protein>
<dbReference type="EMBL" id="QWKP01000212">
    <property type="protein sequence ID" value="RHA38585.1"/>
    <property type="molecule type" value="Genomic_DNA"/>
</dbReference>
<proteinExistence type="predicted"/>
<keyword evidence="1" id="KW-0812">Transmembrane</keyword>
<dbReference type="SUPFAM" id="SSF48317">
    <property type="entry name" value="Acid phosphatase/Vanadium-dependent haloperoxidase"/>
    <property type="match status" value="1"/>
</dbReference>
<accession>A0A413RJ53</accession>
<dbReference type="SMART" id="SM00014">
    <property type="entry name" value="acidPPc"/>
    <property type="match status" value="1"/>
</dbReference>
<keyword evidence="4" id="KW-1185">Reference proteome</keyword>
<evidence type="ECO:0000259" key="2">
    <source>
        <dbReference type="SMART" id="SM00014"/>
    </source>
</evidence>
<feature type="transmembrane region" description="Helical" evidence="1">
    <location>
        <begin position="97"/>
        <end position="114"/>
    </location>
</feature>
<keyword evidence="1" id="KW-0472">Membrane</keyword>
<dbReference type="InterPro" id="IPR000326">
    <property type="entry name" value="PAP2/HPO"/>
</dbReference>
<gene>
    <name evidence="3" type="ORF">D1825_13585</name>
</gene>
<dbReference type="PANTHER" id="PTHR14969">
    <property type="entry name" value="SPHINGOSINE-1-PHOSPHATE PHOSPHOHYDROLASE"/>
    <property type="match status" value="1"/>
</dbReference>
<sequence>MRTARIPWRALLRAGGLALGVGLPVAALAYVVRSDVGPIVRWDQHAIVEATDFTRAHPAFHDALIVWQEVFQPRWVYLAGSLVCLWVWRRHHQPGRALWGFGTLMASWLIANFSKELVRRARPVVEDALVHAGGTSFPSGHAFAIAATGTTVTLLLWPMLGARGRVAVTTTAAVLTLATGADRVLLGAHYPSDVVGGILLGATVSGASYIGYRGWTALRDDTPDPEV</sequence>
<name>A0A413RJ53_9CELL</name>
<organism evidence="3 4">
    <name type="scientific">Cellulomonas rhizosphaerae</name>
    <dbReference type="NCBI Taxonomy" id="2293719"/>
    <lineage>
        <taxon>Bacteria</taxon>
        <taxon>Bacillati</taxon>
        <taxon>Actinomycetota</taxon>
        <taxon>Actinomycetes</taxon>
        <taxon>Micrococcales</taxon>
        <taxon>Cellulomonadaceae</taxon>
        <taxon>Cellulomonas</taxon>
    </lineage>
</organism>
<feature type="transmembrane region" description="Helical" evidence="1">
    <location>
        <begin position="142"/>
        <end position="160"/>
    </location>
</feature>
<dbReference type="AlphaFoldDB" id="A0A413RJ53"/>
<evidence type="ECO:0000256" key="1">
    <source>
        <dbReference type="SAM" id="Phobius"/>
    </source>
</evidence>
<evidence type="ECO:0000313" key="3">
    <source>
        <dbReference type="EMBL" id="RHA38585.1"/>
    </source>
</evidence>
<feature type="domain" description="Phosphatidic acid phosphatase type 2/haloperoxidase" evidence="2">
    <location>
        <begin position="96"/>
        <end position="209"/>
    </location>
</feature>
<dbReference type="PANTHER" id="PTHR14969:SF13">
    <property type="entry name" value="AT30094P"/>
    <property type="match status" value="1"/>
</dbReference>
<reference evidence="3 4" key="1">
    <citation type="submission" date="2018-08" db="EMBL/GenBank/DDBJ databases">
        <title>Cellulomonas rhizosphaerae sp. nov., a novel actinomycete isolated from soil.</title>
        <authorList>
            <person name="Tian Y."/>
        </authorList>
    </citation>
    <scope>NUCLEOTIDE SEQUENCE [LARGE SCALE GENOMIC DNA]</scope>
    <source>
        <strain evidence="3 4">NEAU-TCZ24</strain>
    </source>
</reference>
<comment type="caution">
    <text evidence="3">The sequence shown here is derived from an EMBL/GenBank/DDBJ whole genome shotgun (WGS) entry which is preliminary data.</text>
</comment>
<evidence type="ECO:0000313" key="4">
    <source>
        <dbReference type="Proteomes" id="UP000283374"/>
    </source>
</evidence>
<keyword evidence="1" id="KW-1133">Transmembrane helix</keyword>
<dbReference type="OrthoDB" id="5289372at2"/>
<dbReference type="Proteomes" id="UP000283374">
    <property type="component" value="Unassembled WGS sequence"/>
</dbReference>
<dbReference type="InterPro" id="IPR036938">
    <property type="entry name" value="PAP2/HPO_sf"/>
</dbReference>
<dbReference type="Gene3D" id="1.20.144.10">
    <property type="entry name" value="Phosphatidic acid phosphatase type 2/haloperoxidase"/>
    <property type="match status" value="1"/>
</dbReference>
<dbReference type="RefSeq" id="WP_118767948.1">
    <property type="nucleotide sequence ID" value="NZ_QWKP01000212.1"/>
</dbReference>